<evidence type="ECO:0000256" key="4">
    <source>
        <dbReference type="ARBA" id="ARBA00023004"/>
    </source>
</evidence>
<dbReference type="InterPro" id="IPR039650">
    <property type="entry name" value="HdrA-like"/>
</dbReference>
<dbReference type="EMBL" id="CP081864">
    <property type="protein sequence ID" value="QZN97406.1"/>
    <property type="molecule type" value="Genomic_DNA"/>
</dbReference>
<keyword evidence="1" id="KW-0004">4Fe-4S</keyword>
<dbReference type="RefSeq" id="WP_222160445.1">
    <property type="nucleotide sequence ID" value="NZ_CP081864.1"/>
</dbReference>
<dbReference type="SUPFAM" id="SSF51905">
    <property type="entry name" value="FAD/NAD(P)-binding domain"/>
    <property type="match status" value="1"/>
</dbReference>
<dbReference type="Pfam" id="PF12831">
    <property type="entry name" value="FAD_oxidored"/>
    <property type="match status" value="1"/>
</dbReference>
<dbReference type="Gene3D" id="3.50.50.60">
    <property type="entry name" value="FAD/NAD(P)-binding domain"/>
    <property type="match status" value="1"/>
</dbReference>
<dbReference type="PANTHER" id="PTHR43498:SF1">
    <property type="entry name" value="COB--COM HETERODISULFIDE REDUCTASE IRON-SULFUR SUBUNIT A"/>
    <property type="match status" value="1"/>
</dbReference>
<organism evidence="6 7">
    <name type="scientific">Symbiopectobacterium purcellii</name>
    <dbReference type="NCBI Taxonomy" id="2871826"/>
    <lineage>
        <taxon>Bacteria</taxon>
        <taxon>Pseudomonadati</taxon>
        <taxon>Pseudomonadota</taxon>
        <taxon>Gammaproteobacteria</taxon>
        <taxon>Enterobacterales</taxon>
        <taxon>Enterobacteriaceae</taxon>
    </lineage>
</organism>
<accession>A0ABX9ARL1</accession>
<keyword evidence="4" id="KW-0408">Iron</keyword>
<gene>
    <name evidence="6" type="ORF">K6K13_08790</name>
</gene>
<evidence type="ECO:0000256" key="1">
    <source>
        <dbReference type="ARBA" id="ARBA00022485"/>
    </source>
</evidence>
<name>A0ABX9ARL1_9ENTR</name>
<evidence type="ECO:0000256" key="5">
    <source>
        <dbReference type="ARBA" id="ARBA00023014"/>
    </source>
</evidence>
<evidence type="ECO:0000256" key="2">
    <source>
        <dbReference type="ARBA" id="ARBA00022723"/>
    </source>
</evidence>
<evidence type="ECO:0000313" key="7">
    <source>
        <dbReference type="Proteomes" id="UP000825886"/>
    </source>
</evidence>
<reference evidence="6 7" key="1">
    <citation type="submission" date="2021-08" db="EMBL/GenBank/DDBJ databases">
        <title>Culture and genomic analysis of Symbiopectobacterium purcellii sp. nov. gen. nov., isolated from the leafhopper Empoasca decipiens.</title>
        <authorList>
            <person name="Nadal-Jimenez P."/>
            <person name="Siozios S."/>
            <person name="Halliday N."/>
            <person name="Camara M."/>
            <person name="Hurst G.D.D."/>
        </authorList>
    </citation>
    <scope>NUCLEOTIDE SEQUENCE [LARGE SCALE GENOMIC DNA]</scope>
    <source>
        <strain evidence="6 7">SyEd1</strain>
    </source>
</reference>
<sequence>MLQNNYDVVVIGGGAGGVAAAIGAAQAGKKALLVERSSYLGGQATHCSIPTYDGFFTRHENSEQIAGGVASMVMEKLKQYRGCGEPLRSPWGNVMFPVNNEMTKIVLEELVMQSGAHLLLNSQLCDVVRNGNTIKSITLLTDGDKVQITAQAFVDASGDGNLVYLSGAEHTSPDVENLQFGSLLTRFGGVASEADVSPAALRAAIAQGKAAGITPLSKDSGFAMRIVGTEDVIAILCNEKVNPLDADSMTQGQIRARKQAMAYLDTFKRFLPGFEQAYVINTGPHIGIRESRHAVGEYALTGDDVVNAATVDDAIARGCWPIERHTSANKMQVYTWIKDDGYYEIPLRSLKSINIDNLWLAGRIISCDSEAFASVRVMGTAFLTGHAAGIAASMKNTSTENDIAAIQCELKRQGALI</sequence>
<dbReference type="PANTHER" id="PTHR43498">
    <property type="entry name" value="FERREDOXIN:COB-COM HETERODISULFIDE REDUCTASE SUBUNIT A"/>
    <property type="match status" value="1"/>
</dbReference>
<keyword evidence="7" id="KW-1185">Reference proteome</keyword>
<evidence type="ECO:0000313" key="6">
    <source>
        <dbReference type="EMBL" id="QZN97406.1"/>
    </source>
</evidence>
<protein>
    <submittedName>
        <fullName evidence="6">FAD-dependent oxidoreductase</fullName>
    </submittedName>
</protein>
<keyword evidence="2" id="KW-0479">Metal-binding</keyword>
<keyword evidence="3" id="KW-0560">Oxidoreductase</keyword>
<dbReference type="InterPro" id="IPR036188">
    <property type="entry name" value="FAD/NAD-bd_sf"/>
</dbReference>
<proteinExistence type="predicted"/>
<dbReference type="Proteomes" id="UP000825886">
    <property type="component" value="Chromosome"/>
</dbReference>
<keyword evidence="5" id="KW-0411">Iron-sulfur</keyword>
<evidence type="ECO:0000256" key="3">
    <source>
        <dbReference type="ARBA" id="ARBA00023002"/>
    </source>
</evidence>